<dbReference type="Gene3D" id="3.10.100.10">
    <property type="entry name" value="Mannose-Binding Protein A, subunit A"/>
    <property type="match status" value="1"/>
</dbReference>
<evidence type="ECO:0000259" key="2">
    <source>
        <dbReference type="PROSITE" id="PS50041"/>
    </source>
</evidence>
<dbReference type="SMART" id="SM00034">
    <property type="entry name" value="CLECT"/>
    <property type="match status" value="1"/>
</dbReference>
<accession>A0A7E4ZQK2</accession>
<name>A0A7E4ZQK2_PANRE</name>
<reference evidence="3" key="1">
    <citation type="journal article" date="2013" name="Genetics">
        <title>The draft genome and transcriptome of Panagrellus redivivus are shaped by the harsh demands of a free-living lifestyle.</title>
        <authorList>
            <person name="Srinivasan J."/>
            <person name="Dillman A.R."/>
            <person name="Macchietto M.G."/>
            <person name="Heikkinen L."/>
            <person name="Lakso M."/>
            <person name="Fracchia K.M."/>
            <person name="Antoshechkin I."/>
            <person name="Mortazavi A."/>
            <person name="Wong G."/>
            <person name="Sternberg P.W."/>
        </authorList>
    </citation>
    <scope>NUCLEOTIDE SEQUENCE [LARGE SCALE GENOMIC DNA]</scope>
    <source>
        <strain evidence="3">MT8872</strain>
    </source>
</reference>
<keyword evidence="3" id="KW-1185">Reference proteome</keyword>
<evidence type="ECO:0000256" key="1">
    <source>
        <dbReference type="SAM" id="SignalP"/>
    </source>
</evidence>
<dbReference type="WBParaSite" id="Pan_g11502.t2">
    <property type="protein sequence ID" value="Pan_g11502.t2"/>
    <property type="gene ID" value="Pan_g11502"/>
</dbReference>
<keyword evidence="1" id="KW-0732">Signal</keyword>
<evidence type="ECO:0000313" key="4">
    <source>
        <dbReference type="WBParaSite" id="Pan_g11502.t2"/>
    </source>
</evidence>
<dbReference type="SUPFAM" id="SSF56436">
    <property type="entry name" value="C-type lectin-like"/>
    <property type="match status" value="1"/>
</dbReference>
<evidence type="ECO:0000313" key="3">
    <source>
        <dbReference type="Proteomes" id="UP000492821"/>
    </source>
</evidence>
<feature type="signal peptide" evidence="1">
    <location>
        <begin position="1"/>
        <end position="17"/>
    </location>
</feature>
<dbReference type="AlphaFoldDB" id="A0A7E4ZQK2"/>
<dbReference type="InterPro" id="IPR016186">
    <property type="entry name" value="C-type_lectin-like/link_sf"/>
</dbReference>
<proteinExistence type="predicted"/>
<feature type="domain" description="C-type lectin" evidence="2">
    <location>
        <begin position="32"/>
        <end position="143"/>
    </location>
</feature>
<dbReference type="InterPro" id="IPR016187">
    <property type="entry name" value="CTDL_fold"/>
</dbReference>
<dbReference type="InterPro" id="IPR001304">
    <property type="entry name" value="C-type_lectin-like"/>
</dbReference>
<dbReference type="PANTHER" id="PTHR22803">
    <property type="entry name" value="MANNOSE, PHOSPHOLIPASE, LECTIN RECEPTOR RELATED"/>
    <property type="match status" value="1"/>
</dbReference>
<dbReference type="Proteomes" id="UP000492821">
    <property type="component" value="Unassembled WGS sequence"/>
</dbReference>
<dbReference type="PROSITE" id="PS51257">
    <property type="entry name" value="PROKAR_LIPOPROTEIN"/>
    <property type="match status" value="1"/>
</dbReference>
<organism evidence="3 4">
    <name type="scientific">Panagrellus redivivus</name>
    <name type="common">Microworm</name>
    <dbReference type="NCBI Taxonomy" id="6233"/>
    <lineage>
        <taxon>Eukaryota</taxon>
        <taxon>Metazoa</taxon>
        <taxon>Ecdysozoa</taxon>
        <taxon>Nematoda</taxon>
        <taxon>Chromadorea</taxon>
        <taxon>Rhabditida</taxon>
        <taxon>Tylenchina</taxon>
        <taxon>Panagrolaimomorpha</taxon>
        <taxon>Panagrolaimoidea</taxon>
        <taxon>Panagrolaimidae</taxon>
        <taxon>Panagrellus</taxon>
    </lineage>
</organism>
<feature type="chain" id="PRO_5028850273" evidence="1">
    <location>
        <begin position="18"/>
        <end position="167"/>
    </location>
</feature>
<sequence>MLYRSVIFSLLFTACIAEEYCPDRWVLGRYPYGNFCHRTISRYEVSTGEPTYIQADNWCRSQVGGRLASIHSDAENNIYRVNQIVMPSQLKGGAIGLIAEDGQSDTASNTRWLDGTPVTYNKIHVGTATQFNVTLLGYTGQWNTKVPAYNIQLAFRYIHCKMDALIR</sequence>
<protein>
    <submittedName>
        <fullName evidence="4">Tail fiber protein</fullName>
    </submittedName>
</protein>
<dbReference type="PROSITE" id="PS50041">
    <property type="entry name" value="C_TYPE_LECTIN_2"/>
    <property type="match status" value="1"/>
</dbReference>
<reference evidence="4" key="2">
    <citation type="submission" date="2020-10" db="UniProtKB">
        <authorList>
            <consortium name="WormBaseParasite"/>
        </authorList>
    </citation>
    <scope>IDENTIFICATION</scope>
</reference>
<dbReference type="InterPro" id="IPR050111">
    <property type="entry name" value="C-type_lectin/snaclec_domain"/>
</dbReference>